<dbReference type="Proteomes" id="UP000256621">
    <property type="component" value="Chromosome"/>
</dbReference>
<gene>
    <name evidence="3" type="ORF">B1B09_07575</name>
    <name evidence="2" type="ORF">DXN06_09870</name>
</gene>
<evidence type="ECO:0000313" key="2">
    <source>
        <dbReference type="EMBL" id="AXM07389.1"/>
    </source>
</evidence>
<evidence type="ECO:0000259" key="1">
    <source>
        <dbReference type="Pfam" id="PF17775"/>
    </source>
</evidence>
<dbReference type="EMBL" id="CP031442">
    <property type="protein sequence ID" value="AXM07389.1"/>
    <property type="molecule type" value="Genomic_DNA"/>
</dbReference>
<dbReference type="AlphaFoldDB" id="A0A2B7I9H8"/>
<dbReference type="Gene3D" id="3.10.450.50">
    <property type="match status" value="1"/>
</dbReference>
<dbReference type="OrthoDB" id="21421at2"/>
<dbReference type="OMA" id="WLYVDGD"/>
<dbReference type="GeneID" id="92857967"/>
<sequence>MTLLCPCGSGRNLDQCCGPILDDPRHAETAEALMRSRYTANTLGRWNHLWATWHPRTRPDVVDSQGVEWTGLQILATKDGQPGDITGMVEFRASYRAGKRHNVLHEVSRFQRRAGRWMYVDGDVD</sequence>
<reference evidence="2 5" key="2">
    <citation type="submission" date="2018-08" db="EMBL/GenBank/DDBJ databases">
        <title>Genome sequencing of Cutibacterium acnes KCOM 1315.</title>
        <authorList>
            <person name="Kook J.-K."/>
            <person name="Park S.-N."/>
            <person name="Lim Y.K."/>
        </authorList>
    </citation>
    <scope>NUCLEOTIDE SEQUENCE [LARGE SCALE GENOMIC DNA]</scope>
    <source>
        <strain evidence="2 5">KCOM 1315</strain>
    </source>
</reference>
<dbReference type="Pfam" id="PF17775">
    <property type="entry name" value="YchJ_M-like"/>
    <property type="match status" value="1"/>
</dbReference>
<evidence type="ECO:0000313" key="3">
    <source>
        <dbReference type="EMBL" id="PGF33774.1"/>
    </source>
</evidence>
<dbReference type="SUPFAM" id="SSF54427">
    <property type="entry name" value="NTF2-like"/>
    <property type="match status" value="1"/>
</dbReference>
<accession>A0A2B7I9H8</accession>
<dbReference type="InterPro" id="IPR004027">
    <property type="entry name" value="SEC_C_motif"/>
</dbReference>
<evidence type="ECO:0000313" key="5">
    <source>
        <dbReference type="Proteomes" id="UP000256621"/>
    </source>
</evidence>
<name>A0A2B7I9H8_CUTAC</name>
<proteinExistence type="predicted"/>
<evidence type="ECO:0000313" key="4">
    <source>
        <dbReference type="Proteomes" id="UP000226191"/>
    </source>
</evidence>
<organism evidence="3 4">
    <name type="scientific">Cutibacterium acnes</name>
    <name type="common">Propionibacterium acnes</name>
    <dbReference type="NCBI Taxonomy" id="1747"/>
    <lineage>
        <taxon>Bacteria</taxon>
        <taxon>Bacillati</taxon>
        <taxon>Actinomycetota</taxon>
        <taxon>Actinomycetes</taxon>
        <taxon>Propionibacteriales</taxon>
        <taxon>Propionibacteriaceae</taxon>
        <taxon>Cutibacterium</taxon>
    </lineage>
</organism>
<dbReference type="Pfam" id="PF02810">
    <property type="entry name" value="SEC-C"/>
    <property type="match status" value="1"/>
</dbReference>
<feature type="domain" description="YchJ-like middle NTF2-like" evidence="1">
    <location>
        <begin position="29"/>
        <end position="122"/>
    </location>
</feature>
<dbReference type="EMBL" id="MVCE01000003">
    <property type="protein sequence ID" value="PGF33774.1"/>
    <property type="molecule type" value="Genomic_DNA"/>
</dbReference>
<dbReference type="InterPro" id="IPR032710">
    <property type="entry name" value="NTF2-like_dom_sf"/>
</dbReference>
<reference evidence="3 4" key="1">
    <citation type="submission" date="2017-02" db="EMBL/GenBank/DDBJ databases">
        <title>Prevalence of linear plasmids in Cutibacterium acnes isolates obtained from cancerous prostatic tissue.</title>
        <authorList>
            <person name="Davidsson S."/>
            <person name="Bruggemann H."/>
        </authorList>
    </citation>
    <scope>NUCLEOTIDE SEQUENCE [LARGE SCALE GENOMIC DNA]</scope>
    <source>
        <strain evidence="3 4">11-78</strain>
    </source>
</reference>
<dbReference type="Proteomes" id="UP000226191">
    <property type="component" value="Unassembled WGS sequence"/>
</dbReference>
<dbReference type="RefSeq" id="WP_002547743.1">
    <property type="nucleotide sequence ID" value="NZ_AP019664.1"/>
</dbReference>
<dbReference type="InterPro" id="IPR048469">
    <property type="entry name" value="YchJ-like_M"/>
</dbReference>
<protein>
    <recommendedName>
        <fullName evidence="1">YchJ-like middle NTF2-like domain-containing protein</fullName>
    </recommendedName>
</protein>